<name>A0A1F7GXK1_9BACT</name>
<dbReference type="InterPro" id="IPR011335">
    <property type="entry name" value="Restrct_endonuc-II-like"/>
</dbReference>
<dbReference type="Proteomes" id="UP000177159">
    <property type="component" value="Unassembled WGS sequence"/>
</dbReference>
<sequence length="119" mass="14036">MNLPLGAYGEELARNYLKSKHYSILSSNFRTRYGEIDIIATYKDLLCFIEVKTRTSNKFGRPYESVSFYKIKRIQQAALMYIKEKDLHFKKFRIEVISIELNSDMSLKSLKHFQNVEPS</sequence>
<evidence type="ECO:0000313" key="4">
    <source>
        <dbReference type="Proteomes" id="UP000177159"/>
    </source>
</evidence>
<gene>
    <name evidence="3" type="ORF">A3C24_04830</name>
</gene>
<dbReference type="PANTHER" id="PTHR34039">
    <property type="entry name" value="UPF0102 PROTEIN YRAN"/>
    <property type="match status" value="1"/>
</dbReference>
<dbReference type="SUPFAM" id="SSF52980">
    <property type="entry name" value="Restriction endonuclease-like"/>
    <property type="match status" value="1"/>
</dbReference>
<evidence type="ECO:0000256" key="1">
    <source>
        <dbReference type="ARBA" id="ARBA00006738"/>
    </source>
</evidence>
<protein>
    <recommendedName>
        <fullName evidence="2">UPF0102 protein A3C24_04830</fullName>
    </recommendedName>
</protein>
<dbReference type="InterPro" id="IPR011856">
    <property type="entry name" value="tRNA_endonuc-like_dom_sf"/>
</dbReference>
<comment type="caution">
    <text evidence="3">The sequence shown here is derived from an EMBL/GenBank/DDBJ whole genome shotgun (WGS) entry which is preliminary data.</text>
</comment>
<dbReference type="HAMAP" id="MF_00048">
    <property type="entry name" value="UPF0102"/>
    <property type="match status" value="1"/>
</dbReference>
<dbReference type="CDD" id="cd20736">
    <property type="entry name" value="PoNe_Nuclease"/>
    <property type="match status" value="1"/>
</dbReference>
<organism evidence="3 4">
    <name type="scientific">Candidatus Roizmanbacteria bacterium RIFCSPHIGHO2_02_FULL_37_24</name>
    <dbReference type="NCBI Taxonomy" id="1802037"/>
    <lineage>
        <taxon>Bacteria</taxon>
        <taxon>Candidatus Roizmaniibacteriota</taxon>
    </lineage>
</organism>
<proteinExistence type="inferred from homology"/>
<dbReference type="Pfam" id="PF02021">
    <property type="entry name" value="UPF0102"/>
    <property type="match status" value="1"/>
</dbReference>
<dbReference type="PANTHER" id="PTHR34039:SF1">
    <property type="entry name" value="UPF0102 PROTEIN YRAN"/>
    <property type="match status" value="1"/>
</dbReference>
<dbReference type="EMBL" id="MFZM01000017">
    <property type="protein sequence ID" value="OGK23739.1"/>
    <property type="molecule type" value="Genomic_DNA"/>
</dbReference>
<dbReference type="InterPro" id="IPR003509">
    <property type="entry name" value="UPF0102_YraN-like"/>
</dbReference>
<dbReference type="AlphaFoldDB" id="A0A1F7GXK1"/>
<evidence type="ECO:0000313" key="3">
    <source>
        <dbReference type="EMBL" id="OGK23739.1"/>
    </source>
</evidence>
<evidence type="ECO:0000256" key="2">
    <source>
        <dbReference type="HAMAP-Rule" id="MF_00048"/>
    </source>
</evidence>
<dbReference type="NCBIfam" id="NF009154">
    <property type="entry name" value="PRK12497.3-3"/>
    <property type="match status" value="1"/>
</dbReference>
<comment type="similarity">
    <text evidence="1 2">Belongs to the UPF0102 family.</text>
</comment>
<dbReference type="Gene3D" id="3.40.1350.10">
    <property type="match status" value="1"/>
</dbReference>
<accession>A0A1F7GXK1</accession>
<dbReference type="NCBIfam" id="NF009150">
    <property type="entry name" value="PRK12497.1-3"/>
    <property type="match status" value="1"/>
</dbReference>
<reference evidence="3 4" key="1">
    <citation type="journal article" date="2016" name="Nat. Commun.">
        <title>Thousands of microbial genomes shed light on interconnected biogeochemical processes in an aquifer system.</title>
        <authorList>
            <person name="Anantharaman K."/>
            <person name="Brown C.T."/>
            <person name="Hug L.A."/>
            <person name="Sharon I."/>
            <person name="Castelle C.J."/>
            <person name="Probst A.J."/>
            <person name="Thomas B.C."/>
            <person name="Singh A."/>
            <person name="Wilkins M.J."/>
            <person name="Karaoz U."/>
            <person name="Brodie E.L."/>
            <person name="Williams K.H."/>
            <person name="Hubbard S.S."/>
            <person name="Banfield J.F."/>
        </authorList>
    </citation>
    <scope>NUCLEOTIDE SEQUENCE [LARGE SCALE GENOMIC DNA]</scope>
</reference>
<dbReference type="GO" id="GO:0003676">
    <property type="term" value="F:nucleic acid binding"/>
    <property type="evidence" value="ECO:0007669"/>
    <property type="project" value="InterPro"/>
</dbReference>